<dbReference type="AlphaFoldDB" id="A0A238XN13"/>
<dbReference type="RefSeq" id="WP_089381922.1">
    <property type="nucleotide sequence ID" value="NZ_FZNT01000006.1"/>
</dbReference>
<dbReference type="EMBL" id="FZNT01000006">
    <property type="protein sequence ID" value="SNR59951.1"/>
    <property type="molecule type" value="Genomic_DNA"/>
</dbReference>
<dbReference type="InterPro" id="IPR036196">
    <property type="entry name" value="Ptyr_pPase_sf"/>
</dbReference>
<sequence>MTRNISINTEHFFLTALKELEIDENRKQLLTKIAHFIVSQLKQNKPVNLNYICTHNSRRSQLSNVWSSYAANYFELSTVKSFSGGTSVTSFYRNTVKTLQQTGFVFKLSEFSHHNPVYSIEYENCQKPILAFSKLYNDEFNAVPFIAITTCSNADEHCPFISEAIQRFHLPFNDPKTFDNTLYASEKYLETNKQIAGEIHFIFKSIATAL</sequence>
<dbReference type="Proteomes" id="UP000198384">
    <property type="component" value="Unassembled WGS sequence"/>
</dbReference>
<dbReference type="Gene3D" id="3.40.50.2300">
    <property type="match status" value="1"/>
</dbReference>
<keyword evidence="2" id="KW-1185">Reference proteome</keyword>
<evidence type="ECO:0000313" key="2">
    <source>
        <dbReference type="Proteomes" id="UP000198384"/>
    </source>
</evidence>
<protein>
    <submittedName>
        <fullName evidence="1">Arsenate reductase</fullName>
    </submittedName>
</protein>
<dbReference type="PANTHER" id="PTHR43428:SF1">
    <property type="entry name" value="ARSENATE REDUCTASE"/>
    <property type="match status" value="1"/>
</dbReference>
<accession>A0A238XN13</accession>
<dbReference type="PANTHER" id="PTHR43428">
    <property type="entry name" value="ARSENATE REDUCTASE"/>
    <property type="match status" value="1"/>
</dbReference>
<gene>
    <name evidence="1" type="ORF">SAMN06265371_106165</name>
</gene>
<reference evidence="1 2" key="1">
    <citation type="submission" date="2017-06" db="EMBL/GenBank/DDBJ databases">
        <authorList>
            <person name="Kim H.J."/>
            <person name="Triplett B.A."/>
        </authorList>
    </citation>
    <scope>NUCLEOTIDE SEQUENCE [LARGE SCALE GENOMIC DNA]</scope>
    <source>
        <strain evidence="1 2">DSM 29150</strain>
    </source>
</reference>
<dbReference type="OrthoDB" id="9793058at2"/>
<organism evidence="1 2">
    <name type="scientific">Lutibacter agarilyticus</name>
    <dbReference type="NCBI Taxonomy" id="1109740"/>
    <lineage>
        <taxon>Bacteria</taxon>
        <taxon>Pseudomonadati</taxon>
        <taxon>Bacteroidota</taxon>
        <taxon>Flavobacteriia</taxon>
        <taxon>Flavobacteriales</taxon>
        <taxon>Flavobacteriaceae</taxon>
        <taxon>Lutibacter</taxon>
    </lineage>
</organism>
<name>A0A238XN13_9FLAO</name>
<proteinExistence type="predicted"/>
<evidence type="ECO:0000313" key="1">
    <source>
        <dbReference type="EMBL" id="SNR59951.1"/>
    </source>
</evidence>
<dbReference type="SUPFAM" id="SSF52788">
    <property type="entry name" value="Phosphotyrosine protein phosphatases I"/>
    <property type="match status" value="1"/>
</dbReference>